<dbReference type="PANTHER" id="PTHR36702">
    <property type="entry name" value="HOLLIDAY JUNCTION RESOLVASE"/>
    <property type="match status" value="1"/>
</dbReference>
<comment type="caution">
    <text evidence="2">The sequence shown here is derived from an EMBL/GenBank/DDBJ whole genome shotgun (WGS) entry which is preliminary data.</text>
</comment>
<keyword evidence="3" id="KW-1185">Reference proteome</keyword>
<evidence type="ECO:0000313" key="2">
    <source>
        <dbReference type="EMBL" id="KAK7268660.1"/>
    </source>
</evidence>
<dbReference type="PANTHER" id="PTHR36702:SF1">
    <property type="entry name" value="HOLLIDAY JUNCTION RESOLVASE"/>
    <property type="match status" value="1"/>
</dbReference>
<evidence type="ECO:0000256" key="1">
    <source>
        <dbReference type="SAM" id="MobiDB-lite"/>
    </source>
</evidence>
<proteinExistence type="predicted"/>
<dbReference type="Proteomes" id="UP001372338">
    <property type="component" value="Unassembled WGS sequence"/>
</dbReference>
<name>A0AAN9I9F0_CROPI</name>
<organism evidence="2 3">
    <name type="scientific">Crotalaria pallida</name>
    <name type="common">Smooth rattlebox</name>
    <name type="synonym">Crotalaria striata</name>
    <dbReference type="NCBI Taxonomy" id="3830"/>
    <lineage>
        <taxon>Eukaryota</taxon>
        <taxon>Viridiplantae</taxon>
        <taxon>Streptophyta</taxon>
        <taxon>Embryophyta</taxon>
        <taxon>Tracheophyta</taxon>
        <taxon>Spermatophyta</taxon>
        <taxon>Magnoliopsida</taxon>
        <taxon>eudicotyledons</taxon>
        <taxon>Gunneridae</taxon>
        <taxon>Pentapetalae</taxon>
        <taxon>rosids</taxon>
        <taxon>fabids</taxon>
        <taxon>Fabales</taxon>
        <taxon>Fabaceae</taxon>
        <taxon>Papilionoideae</taxon>
        <taxon>50 kb inversion clade</taxon>
        <taxon>genistoids sensu lato</taxon>
        <taxon>core genistoids</taxon>
        <taxon>Crotalarieae</taxon>
        <taxon>Crotalaria</taxon>
    </lineage>
</organism>
<sequence length="1001" mass="112814">MAARSSGTDLQRILEAIKSSEIVEDRVQLFTDLGTIDPKDISESDCASVTNCLIDFTCLDVSQCMLNKSILQVAFKYIDINLSSCLPQILTLGVKASIWCGKHLKMTLLSTEESQEDEHSSVFYQLLLDILRFSASTFSALLRFTDFADKELMSVFETFVLEELNLTKDSISDAKKIESLGPEILKVAHLIIDAVIKLCKVRSELVDWETCDDKLLSLDKRANAGHAISITKCAIEKLSEIGVIAANDGGNSVTILNVSWKGVVSLLQIGGGRFAKVNIAKIVLTLLGLITEPLKRATEAWSLSLKETVSVTEAKRIVVPVKFYMINTVKICSLYPHQAHTVHREITLCVLMITSFWIFVSNEELLKCASAVVTELLEVTTLDLVLSLLNSDKLNLDQKFAVLEWLFISEGDSHSVLDGPTLTDCNLAWVNEVFSNTCDGMSRARKLMIGRVALFINFLRYSHGFDEDLKVAITPKLHWFLDILIQDDVYSHMLLLQLPLLCGSGKTTELVWQPMITLLLQAFKTFMIVISSSVVWSDFESFLLENFFHPHFLCWEIVMECWCFLMRHAETQMANSIISKLCLLLKQLASSESVFLSYSPFRKLARSICLLLTCGPQSMVNQVYMSLIGDGRSQLSLILCLALFIEGFSLDLLTDELRNTSSQRIVYDYFDFIDNFDEASLVSRPSGLFGIPVFILSASLQSLSVPLSDIDAKTLKFLVSVTDCYKRTSDKVIKDQSLRLFGETLGIISNLKYLYSSNHIEQAITKIENIFISEPPALLYKCKPNLAHFMAGLIHMEMSEGDDDAKSCAAWELYHLLFKERHWAFIHLALVAFGYFAARTKCNQLWRFVPQDAALSYDLVSGVDANKERFMLEFKKFLKKETALSFASNPEQLELLGRDGLMLKQMVHKISMIAKEKEGRESMEVDDDKNQPNKKRKFPDGISRGVELLKNGLKIIGDGLSQWQINQYETNELHVKYLTQFSQLKDVITHFEELAGKSEAC</sequence>
<dbReference type="AlphaFoldDB" id="A0AAN9I9F0"/>
<evidence type="ECO:0000313" key="3">
    <source>
        <dbReference type="Proteomes" id="UP001372338"/>
    </source>
</evidence>
<dbReference type="Pfam" id="PF14868">
    <property type="entry name" value="DUF4487"/>
    <property type="match status" value="1"/>
</dbReference>
<feature type="region of interest" description="Disordered" evidence="1">
    <location>
        <begin position="918"/>
        <end position="938"/>
    </location>
</feature>
<dbReference type="InterPro" id="IPR027902">
    <property type="entry name" value="DUF4487"/>
</dbReference>
<accession>A0AAN9I9F0</accession>
<feature type="compositionally biased region" description="Basic and acidic residues" evidence="1">
    <location>
        <begin position="918"/>
        <end position="931"/>
    </location>
</feature>
<protein>
    <submittedName>
        <fullName evidence="2">Uncharacterized protein</fullName>
    </submittedName>
</protein>
<reference evidence="2 3" key="1">
    <citation type="submission" date="2024-01" db="EMBL/GenBank/DDBJ databases">
        <title>The genomes of 5 underutilized Papilionoideae crops provide insights into root nodulation and disease resistanc.</title>
        <authorList>
            <person name="Yuan L."/>
        </authorList>
    </citation>
    <scope>NUCLEOTIDE SEQUENCE [LARGE SCALE GENOMIC DNA]</scope>
    <source>
        <strain evidence="2">ZHUSHIDOU_FW_LH</strain>
        <tissue evidence="2">Leaf</tissue>
    </source>
</reference>
<dbReference type="EMBL" id="JAYWIO010000004">
    <property type="protein sequence ID" value="KAK7268660.1"/>
    <property type="molecule type" value="Genomic_DNA"/>
</dbReference>
<gene>
    <name evidence="2" type="ORF">RIF29_21365</name>
</gene>